<comment type="caution">
    <text evidence="2">The sequence shown here is derived from an EMBL/GenBank/DDBJ whole genome shotgun (WGS) entry which is preliminary data.</text>
</comment>
<keyword evidence="3" id="KW-1185">Reference proteome</keyword>
<accession>A0A2T0MBH1</accession>
<organism evidence="2 3">
    <name type="scientific">Flagellimonas meridianipacifica</name>
    <dbReference type="NCBI Taxonomy" id="1080225"/>
    <lineage>
        <taxon>Bacteria</taxon>
        <taxon>Pseudomonadati</taxon>
        <taxon>Bacteroidota</taxon>
        <taxon>Flavobacteriia</taxon>
        <taxon>Flavobacteriales</taxon>
        <taxon>Flavobacteriaceae</taxon>
        <taxon>Flagellimonas</taxon>
    </lineage>
</organism>
<keyword evidence="1" id="KW-1133">Transmembrane helix</keyword>
<reference evidence="2 3" key="1">
    <citation type="submission" date="2018-03" db="EMBL/GenBank/DDBJ databases">
        <title>Genomic Encyclopedia of Archaeal and Bacterial Type Strains, Phase II (KMG-II): from individual species to whole genera.</title>
        <authorList>
            <person name="Goeker M."/>
        </authorList>
    </citation>
    <scope>NUCLEOTIDE SEQUENCE [LARGE SCALE GENOMIC DNA]</scope>
    <source>
        <strain evidence="2 3">DSM 25027</strain>
    </source>
</reference>
<evidence type="ECO:0000313" key="3">
    <source>
        <dbReference type="Proteomes" id="UP000237640"/>
    </source>
</evidence>
<keyword evidence="1" id="KW-0472">Membrane</keyword>
<gene>
    <name evidence="2" type="ORF">CLV81_3250</name>
</gene>
<dbReference type="EMBL" id="PVYX01000002">
    <property type="protein sequence ID" value="PRX54846.1"/>
    <property type="molecule type" value="Genomic_DNA"/>
</dbReference>
<dbReference type="Proteomes" id="UP000237640">
    <property type="component" value="Unassembled WGS sequence"/>
</dbReference>
<protein>
    <submittedName>
        <fullName evidence="2">Uncharacterized protein</fullName>
    </submittedName>
</protein>
<dbReference type="AlphaFoldDB" id="A0A2T0MBH1"/>
<proteinExistence type="predicted"/>
<keyword evidence="1" id="KW-0812">Transmembrane</keyword>
<name>A0A2T0MBH1_9FLAO</name>
<sequence length="30" mass="3296">MKKFVLITLLYLTVSVIVMIAGLAMVSEVL</sequence>
<feature type="transmembrane region" description="Helical" evidence="1">
    <location>
        <begin position="6"/>
        <end position="26"/>
    </location>
</feature>
<evidence type="ECO:0000313" key="2">
    <source>
        <dbReference type="EMBL" id="PRX54846.1"/>
    </source>
</evidence>
<evidence type="ECO:0000256" key="1">
    <source>
        <dbReference type="SAM" id="Phobius"/>
    </source>
</evidence>